<name>A0A2N5TK60_9BASI</name>
<dbReference type="STRING" id="200324.A0A2N5TK60"/>
<keyword evidence="2" id="KW-0031">Aminopeptidase</keyword>
<keyword evidence="3" id="KW-0645">Protease</keyword>
<reference evidence="6 7" key="1">
    <citation type="submission" date="2017-11" db="EMBL/GenBank/DDBJ databases">
        <title>De novo assembly and phasing of dikaryotic genomes from two isolates of Puccinia coronata f. sp. avenae, the causal agent of oat crown rust.</title>
        <authorList>
            <person name="Miller M.E."/>
            <person name="Zhang Y."/>
            <person name="Omidvar V."/>
            <person name="Sperschneider J."/>
            <person name="Schwessinger B."/>
            <person name="Raley C."/>
            <person name="Palmer J.M."/>
            <person name="Garnica D."/>
            <person name="Upadhyaya N."/>
            <person name="Rathjen J."/>
            <person name="Taylor J.M."/>
            <person name="Park R.F."/>
            <person name="Dodds P.N."/>
            <person name="Hirsch C.D."/>
            <person name="Kianian S.F."/>
            <person name="Figueroa M."/>
        </authorList>
    </citation>
    <scope>NUCLEOTIDE SEQUENCE [LARGE SCALE GENOMIC DNA]</scope>
    <source>
        <strain evidence="6">12NC29</strain>
    </source>
</reference>
<accession>A0A2N5TK60</accession>
<comment type="caution">
    <text evidence="6">The sequence shown here is derived from an EMBL/GenBank/DDBJ whole genome shotgun (WGS) entry which is preliminary data.</text>
</comment>
<organism evidence="6 7">
    <name type="scientific">Puccinia coronata f. sp. avenae</name>
    <dbReference type="NCBI Taxonomy" id="200324"/>
    <lineage>
        <taxon>Eukaryota</taxon>
        <taxon>Fungi</taxon>
        <taxon>Dikarya</taxon>
        <taxon>Basidiomycota</taxon>
        <taxon>Pucciniomycotina</taxon>
        <taxon>Pucciniomycetes</taxon>
        <taxon>Pucciniales</taxon>
        <taxon>Pucciniaceae</taxon>
        <taxon>Puccinia</taxon>
    </lineage>
</organism>
<dbReference type="EMBL" id="PGCJ01000579">
    <property type="protein sequence ID" value="PLW25895.1"/>
    <property type="molecule type" value="Genomic_DNA"/>
</dbReference>
<evidence type="ECO:0000259" key="5">
    <source>
        <dbReference type="Pfam" id="PF00883"/>
    </source>
</evidence>
<dbReference type="GO" id="GO:0030145">
    <property type="term" value="F:manganese ion binding"/>
    <property type="evidence" value="ECO:0007669"/>
    <property type="project" value="InterPro"/>
</dbReference>
<dbReference type="PANTHER" id="PTHR11963:SF23">
    <property type="entry name" value="CYTOSOL AMINOPEPTIDASE"/>
    <property type="match status" value="1"/>
</dbReference>
<evidence type="ECO:0000313" key="6">
    <source>
        <dbReference type="EMBL" id="PLW25895.1"/>
    </source>
</evidence>
<dbReference type="AlphaFoldDB" id="A0A2N5TK60"/>
<dbReference type="InterPro" id="IPR000819">
    <property type="entry name" value="Peptidase_M17_C"/>
</dbReference>
<comment type="similarity">
    <text evidence="1">Belongs to the peptidase M17 family.</text>
</comment>
<dbReference type="PANTHER" id="PTHR11963">
    <property type="entry name" value="LEUCINE AMINOPEPTIDASE-RELATED"/>
    <property type="match status" value="1"/>
</dbReference>
<dbReference type="GO" id="GO:0006508">
    <property type="term" value="P:proteolysis"/>
    <property type="evidence" value="ECO:0007669"/>
    <property type="project" value="UniProtKB-KW"/>
</dbReference>
<evidence type="ECO:0000256" key="2">
    <source>
        <dbReference type="ARBA" id="ARBA00022438"/>
    </source>
</evidence>
<proteinExistence type="inferred from homology"/>
<keyword evidence="7" id="KW-1185">Reference proteome</keyword>
<sequence length="143" mass="15936">MENNYDKRLGEPFLGVFSTSGSLWSHLDAAGKVEKNRFWQMPFDDFYMRQIDSCNANLCNTGGRTTGLCTVAIFLQDFVNGLACNDKEGSRQAKDTVKYAHIKINTPPGTKECTLPNLCTPKGLTGRPVRTLIKYICQQAALH</sequence>
<dbReference type="OrthoDB" id="412814at2759"/>
<dbReference type="SUPFAM" id="SSF53187">
    <property type="entry name" value="Zn-dependent exopeptidases"/>
    <property type="match status" value="1"/>
</dbReference>
<evidence type="ECO:0000256" key="4">
    <source>
        <dbReference type="ARBA" id="ARBA00022801"/>
    </source>
</evidence>
<protein>
    <recommendedName>
        <fullName evidence="5">Cytosol aminopeptidase domain-containing protein</fullName>
    </recommendedName>
</protein>
<dbReference type="Proteomes" id="UP000235388">
    <property type="component" value="Unassembled WGS sequence"/>
</dbReference>
<evidence type="ECO:0000256" key="1">
    <source>
        <dbReference type="ARBA" id="ARBA00009528"/>
    </source>
</evidence>
<gene>
    <name evidence="6" type="ORF">PCANC_27346</name>
</gene>
<dbReference type="InterPro" id="IPR011356">
    <property type="entry name" value="Leucine_aapep/pepB"/>
</dbReference>
<evidence type="ECO:0000313" key="7">
    <source>
        <dbReference type="Proteomes" id="UP000235388"/>
    </source>
</evidence>
<evidence type="ECO:0000256" key="3">
    <source>
        <dbReference type="ARBA" id="ARBA00022670"/>
    </source>
</evidence>
<dbReference type="GO" id="GO:0070006">
    <property type="term" value="F:metalloaminopeptidase activity"/>
    <property type="evidence" value="ECO:0007669"/>
    <property type="project" value="InterPro"/>
</dbReference>
<feature type="domain" description="Cytosol aminopeptidase" evidence="5">
    <location>
        <begin position="9"/>
        <end position="133"/>
    </location>
</feature>
<dbReference type="Pfam" id="PF00883">
    <property type="entry name" value="Peptidase_M17"/>
    <property type="match status" value="1"/>
</dbReference>
<keyword evidence="4" id="KW-0378">Hydrolase</keyword>
<dbReference type="Gene3D" id="3.40.630.10">
    <property type="entry name" value="Zn peptidases"/>
    <property type="match status" value="1"/>
</dbReference>
<dbReference type="GO" id="GO:0005737">
    <property type="term" value="C:cytoplasm"/>
    <property type="evidence" value="ECO:0007669"/>
    <property type="project" value="InterPro"/>
</dbReference>